<dbReference type="EMBL" id="CP026378">
    <property type="protein sequence ID" value="AUY25495.1"/>
    <property type="molecule type" value="Genomic_DNA"/>
</dbReference>
<dbReference type="Proteomes" id="UP000237673">
    <property type="component" value="Chromosome"/>
</dbReference>
<evidence type="ECO:0000313" key="2">
    <source>
        <dbReference type="Proteomes" id="UP000237673"/>
    </source>
</evidence>
<name>A0ABM6S227_9GAMM</name>
<evidence type="ECO:0000313" key="1">
    <source>
        <dbReference type="EMBL" id="AUY25495.1"/>
    </source>
</evidence>
<organism evidence="1 2">
    <name type="scientific">Mixta calida</name>
    <dbReference type="NCBI Taxonomy" id="665913"/>
    <lineage>
        <taxon>Bacteria</taxon>
        <taxon>Pseudomonadati</taxon>
        <taxon>Pseudomonadota</taxon>
        <taxon>Gammaproteobacteria</taxon>
        <taxon>Enterobacterales</taxon>
        <taxon>Erwiniaceae</taxon>
        <taxon>Mixta</taxon>
    </lineage>
</organism>
<sequence length="62" mass="7679">MEIPKSWKWRDEKRHLVAEINDGDTPLVVYKYWLSHKQRWSYKTEPKSIIEYELSLLERDKD</sequence>
<proteinExistence type="predicted"/>
<accession>A0ABM6S227</accession>
<protein>
    <submittedName>
        <fullName evidence="1">Uncharacterized protein</fullName>
    </submittedName>
</protein>
<keyword evidence="2" id="KW-1185">Reference proteome</keyword>
<gene>
    <name evidence="1" type="ORF">C2E16_11650</name>
</gene>
<reference evidence="1 2" key="1">
    <citation type="submission" date="2018-01" db="EMBL/GenBank/DDBJ databases">
        <title>Complete and assembled Genome of Pantoea calida DSM22759T.</title>
        <authorList>
            <person name="Stevens M.J.A."/>
            <person name="Zurfluh K."/>
            <person name="Stephan R."/>
        </authorList>
    </citation>
    <scope>NUCLEOTIDE SEQUENCE [LARGE SCALE GENOMIC DNA]</scope>
    <source>
        <strain evidence="1 2">DSM 22759</strain>
    </source>
</reference>